<keyword evidence="3" id="KW-1185">Reference proteome</keyword>
<feature type="transmembrane region" description="Helical" evidence="1">
    <location>
        <begin position="16"/>
        <end position="35"/>
    </location>
</feature>
<evidence type="ECO:0000256" key="1">
    <source>
        <dbReference type="SAM" id="Phobius"/>
    </source>
</evidence>
<keyword evidence="1" id="KW-0812">Transmembrane</keyword>
<evidence type="ECO:0000313" key="3">
    <source>
        <dbReference type="Proteomes" id="UP000003374"/>
    </source>
</evidence>
<sequence length="106" mass="11167">MNLLETLAADPRVPRWLMRGGLIGAAAGFYPLMFAAFGPRGLLLAGIPFAIGYAVAVFGFISLAADGLWGGKGIREGLFYGLLAAIVGLIPIANVLIPIQLDRRGR</sequence>
<dbReference type="AlphaFoldDB" id="A4BRQ6"/>
<feature type="transmembrane region" description="Helical" evidence="1">
    <location>
        <begin position="42"/>
        <end position="65"/>
    </location>
</feature>
<name>A4BRQ6_9GAMM</name>
<dbReference type="EMBL" id="AAOF01000007">
    <property type="protein sequence ID" value="EAR21627.1"/>
    <property type="molecule type" value="Genomic_DNA"/>
</dbReference>
<accession>A4BRQ6</accession>
<gene>
    <name evidence="2" type="ORF">NB231_02633</name>
</gene>
<reference evidence="2 3" key="1">
    <citation type="submission" date="2006-02" db="EMBL/GenBank/DDBJ databases">
        <authorList>
            <person name="Waterbury J."/>
            <person name="Ferriera S."/>
            <person name="Johnson J."/>
            <person name="Kravitz S."/>
            <person name="Halpern A."/>
            <person name="Remington K."/>
            <person name="Beeson K."/>
            <person name="Tran B."/>
            <person name="Rogers Y.-H."/>
            <person name="Friedman R."/>
            <person name="Venter J.C."/>
        </authorList>
    </citation>
    <scope>NUCLEOTIDE SEQUENCE [LARGE SCALE GENOMIC DNA]</scope>
    <source>
        <strain evidence="2 3">Nb-231</strain>
    </source>
</reference>
<organism evidence="2 3">
    <name type="scientific">Nitrococcus mobilis Nb-231</name>
    <dbReference type="NCBI Taxonomy" id="314278"/>
    <lineage>
        <taxon>Bacteria</taxon>
        <taxon>Pseudomonadati</taxon>
        <taxon>Pseudomonadota</taxon>
        <taxon>Gammaproteobacteria</taxon>
        <taxon>Chromatiales</taxon>
        <taxon>Ectothiorhodospiraceae</taxon>
        <taxon>Nitrococcus</taxon>
    </lineage>
</organism>
<keyword evidence="1" id="KW-0472">Membrane</keyword>
<comment type="caution">
    <text evidence="2">The sequence shown here is derived from an EMBL/GenBank/DDBJ whole genome shotgun (WGS) entry which is preliminary data.</text>
</comment>
<dbReference type="Proteomes" id="UP000003374">
    <property type="component" value="Unassembled WGS sequence"/>
</dbReference>
<dbReference type="HOGENOM" id="CLU_2220388_0_0_6"/>
<feature type="transmembrane region" description="Helical" evidence="1">
    <location>
        <begin position="77"/>
        <end position="97"/>
    </location>
</feature>
<dbReference type="RefSeq" id="WP_004999496.1">
    <property type="nucleotide sequence ID" value="NZ_CH672427.1"/>
</dbReference>
<protein>
    <submittedName>
        <fullName evidence="2">Uncharacterized protein</fullName>
    </submittedName>
</protein>
<evidence type="ECO:0000313" key="2">
    <source>
        <dbReference type="EMBL" id="EAR21627.1"/>
    </source>
</evidence>
<proteinExistence type="predicted"/>
<keyword evidence="1" id="KW-1133">Transmembrane helix</keyword>